<dbReference type="Pfam" id="PF20178">
    <property type="entry name" value="ToxA_N"/>
    <property type="match status" value="1"/>
</dbReference>
<feature type="domain" description="Dermonecrotic toxin N-terminal" evidence="2">
    <location>
        <begin position="176"/>
        <end position="472"/>
    </location>
</feature>
<name>A0A0J8IUY3_9PSED</name>
<dbReference type="PATRIC" id="fig|1674920.3.peg.5120"/>
<dbReference type="EMBL" id="LFMW01000007">
    <property type="protein sequence ID" value="KMT55621.1"/>
    <property type="molecule type" value="Genomic_DNA"/>
</dbReference>
<feature type="compositionally biased region" description="Pro residues" evidence="1">
    <location>
        <begin position="649"/>
        <end position="673"/>
    </location>
</feature>
<protein>
    <recommendedName>
        <fullName evidence="2">Dermonecrotic toxin N-terminal domain-containing protein</fullName>
    </recommendedName>
</protein>
<evidence type="ECO:0000313" key="4">
    <source>
        <dbReference type="Proteomes" id="UP000037551"/>
    </source>
</evidence>
<evidence type="ECO:0000313" key="3">
    <source>
        <dbReference type="EMBL" id="KMT55621.1"/>
    </source>
</evidence>
<feature type="region of interest" description="Disordered" evidence="1">
    <location>
        <begin position="252"/>
        <end position="278"/>
    </location>
</feature>
<proteinExistence type="predicted"/>
<keyword evidence="4" id="KW-1185">Reference proteome</keyword>
<sequence length="1046" mass="115049">MVTIPPDTVLGQWLGLYEKHLEQPVVQHWLNEQGIDLATLTIVPSTGAMSASVNGQTKQFSLTDNSGWRQISGPLLEVAKVIAPTPDQSLSVSFTSKGTATSMKVVAKFYAEPTPANVAQSRQRIDQLNNQKTFNAVPNERQSAHALEVQRGNAEKVYTEAPQKLAFSKLATAVTQAIPNIKSLAKGLAEDIIKQALPDQKNVDADKLWLLQGGAAQSPHPDAGRSGWFFSGEPTKSETLTEAVIRNFSEHDRLPGELDNNGGIYTEGPGQSPTKGYGKHNEFPLDPSVFMRGVSAANFQGIVTQKINDFWNTHDSDFRTLAKGEFVNQARQQLKGFEAKSPAEQKLQPEEQKFTRDDYKLVMGAASNIAIDENAPVTLEQLQAETSTQGKLRAHTFDINGWPSDIIRFADYDDGQGNYENNRRDGRQILYIPSATPAFLRFDSLKKMDDWVVTQARDPQKREALASHFSLYNRQDGATFLGKSGVDSSLAHLASGDWESEVGKTIERGNVNVAGDIFSHLKSDAKERMVSDADTAIKSNSEVTRDTWLNDISAGAGLLAKLAPLGWPLAVAAVGTGLTETALGAQKTVSGDTQAERKDGALKTFDGTLNTLFSVTASPGKAKDPFEVPEDDLLPRDETPALPEANQPTPGPSRPNPLPNGTPGITPPRPPAPSLIKMSEHALTNGEDLIKNVTPDALGVYRTQDTTGVYRQFVRYTDETGKSAVFELKGDYKTGDRFASIINPTTGRAVMRVNPGRNGEWARGAADGGVKWPWQRPVSPTPSNELKLPPKVSDHLIELNGSKMKGAEKFDEYLNFDERYPYTYGVAITEDGEVVPQISWTTEENPARATLPPNDINSNFGTNDYSAQFIDDLNRSKFTLEKPDGSKLEIDVGADIRDYGRLKGSLASQEEIDAIKQKNIELIEKFMPDPELRLRVSEVSHQWLLGPVPEEFSTPRFKDTVFGTGRDPHYYINFDPVNNEVSVTAKSDFLIRRLLDKNGEIETITDLNTKASRTITIRSGNEIDGNRYVIEKSAPIRMEITPKLDR</sequence>
<accession>A0A0J8IUY3</accession>
<dbReference type="InterPro" id="IPR046673">
    <property type="entry name" value="ToxA_N"/>
</dbReference>
<evidence type="ECO:0000259" key="2">
    <source>
        <dbReference type="Pfam" id="PF20178"/>
    </source>
</evidence>
<gene>
    <name evidence="3" type="ORF">ACR52_11410</name>
</gene>
<evidence type="ECO:0000256" key="1">
    <source>
        <dbReference type="SAM" id="MobiDB-lite"/>
    </source>
</evidence>
<reference evidence="3 4" key="1">
    <citation type="submission" date="2015-06" db="EMBL/GenBank/DDBJ databases">
        <title>Draft genome sequence of an Antarctic Pseudomonas sp. strain KG01 with full potential for biotechnological applications.</title>
        <authorList>
            <person name="Pavlov M.S."/>
            <person name="Lira F."/>
            <person name="Martinez J.L."/>
            <person name="Marshall S.H."/>
        </authorList>
    </citation>
    <scope>NUCLEOTIDE SEQUENCE [LARGE SCALE GENOMIC DNA]</scope>
    <source>
        <strain evidence="3 4">KG01</strain>
    </source>
</reference>
<feature type="region of interest" description="Disordered" evidence="1">
    <location>
        <begin position="616"/>
        <end position="676"/>
    </location>
</feature>
<organism evidence="3 4">
    <name type="scientific">Pseudomonas fildesensis</name>
    <dbReference type="NCBI Taxonomy" id="1674920"/>
    <lineage>
        <taxon>Bacteria</taxon>
        <taxon>Pseudomonadati</taxon>
        <taxon>Pseudomonadota</taxon>
        <taxon>Gammaproteobacteria</taxon>
        <taxon>Pseudomonadales</taxon>
        <taxon>Pseudomonadaceae</taxon>
        <taxon>Pseudomonas</taxon>
    </lineage>
</organism>
<dbReference type="AlphaFoldDB" id="A0A0J8IUY3"/>
<comment type="caution">
    <text evidence="3">The sequence shown here is derived from an EMBL/GenBank/DDBJ whole genome shotgun (WGS) entry which is preliminary data.</text>
</comment>
<dbReference type="Proteomes" id="UP000037551">
    <property type="component" value="Unassembled WGS sequence"/>
</dbReference>